<evidence type="ECO:0000313" key="3">
    <source>
        <dbReference type="Proteomes" id="UP000237271"/>
    </source>
</evidence>
<feature type="region of interest" description="Disordered" evidence="1">
    <location>
        <begin position="146"/>
        <end position="167"/>
    </location>
</feature>
<comment type="caution">
    <text evidence="2">The sequence shown here is derived from an EMBL/GenBank/DDBJ whole genome shotgun (WGS) entry which is preliminary data.</text>
</comment>
<gene>
    <name evidence="2" type="ORF">PHPALM_36891</name>
</gene>
<dbReference type="Proteomes" id="UP000237271">
    <property type="component" value="Unassembled WGS sequence"/>
</dbReference>
<evidence type="ECO:0000313" key="2">
    <source>
        <dbReference type="EMBL" id="POM58457.1"/>
    </source>
</evidence>
<feature type="compositionally biased region" description="Acidic residues" evidence="1">
    <location>
        <begin position="154"/>
        <end position="164"/>
    </location>
</feature>
<organism evidence="2 3">
    <name type="scientific">Phytophthora palmivora</name>
    <dbReference type="NCBI Taxonomy" id="4796"/>
    <lineage>
        <taxon>Eukaryota</taxon>
        <taxon>Sar</taxon>
        <taxon>Stramenopiles</taxon>
        <taxon>Oomycota</taxon>
        <taxon>Peronosporomycetes</taxon>
        <taxon>Peronosporales</taxon>
        <taxon>Peronosporaceae</taxon>
        <taxon>Phytophthora</taxon>
    </lineage>
</organism>
<evidence type="ECO:0000256" key="1">
    <source>
        <dbReference type="SAM" id="MobiDB-lite"/>
    </source>
</evidence>
<dbReference type="EMBL" id="NCKW01020237">
    <property type="protein sequence ID" value="POM58457.1"/>
    <property type="molecule type" value="Genomic_DNA"/>
</dbReference>
<proteinExistence type="predicted"/>
<feature type="region of interest" description="Disordered" evidence="1">
    <location>
        <begin position="240"/>
        <end position="259"/>
    </location>
</feature>
<name>A0A2P4WYT4_9STRA</name>
<keyword evidence="3" id="KW-1185">Reference proteome</keyword>
<sequence>MKAPGSDADDQDDLKTAWTDESLEIAYHKKELHTFLIKNPVMQIIKPKIISDLKGPVQKPTARSSKLEAAKALLHLIKESGITAGSFDANDLFDTRLSATNTALMSIFDLMKPLVGEKSVTPKITTRSTDDMLRSLPALTLEYQTGTSSHYESATEEVDTDSADDLPRMTLGPSGAAMLQLRGDHETKRVTDVIAPNMTQGSNAKLESYFQAPMSRFLKEQQGPINPVILTPAEDRDVDMESVGLPDQHPNLHEYDPDDLDLDPPRRAAVESASATTTGRLTSVPRIRVSAMSELKEFAGKEGDEDRARAWLNKAKSAFVRDQGPDEEKSLMFGDLLTGSARN</sequence>
<reference evidence="2 3" key="1">
    <citation type="journal article" date="2017" name="Genome Biol. Evol.">
        <title>Phytophthora megakarya and P. palmivora, closely related causal agents of cacao black pod rot, underwent increases in genome sizes and gene numbers by different mechanisms.</title>
        <authorList>
            <person name="Ali S.S."/>
            <person name="Shao J."/>
            <person name="Lary D.J."/>
            <person name="Kronmiller B."/>
            <person name="Shen D."/>
            <person name="Strem M.D."/>
            <person name="Amoako-Attah I."/>
            <person name="Akrofi A.Y."/>
            <person name="Begoude B.A."/>
            <person name="Ten Hoopen G.M."/>
            <person name="Coulibaly K."/>
            <person name="Kebe B.I."/>
            <person name="Melnick R.L."/>
            <person name="Guiltinan M.J."/>
            <person name="Tyler B.M."/>
            <person name="Meinhardt L.W."/>
            <person name="Bailey B.A."/>
        </authorList>
    </citation>
    <scope>NUCLEOTIDE SEQUENCE [LARGE SCALE GENOMIC DNA]</scope>
    <source>
        <strain evidence="3">sbr112.9</strain>
    </source>
</reference>
<accession>A0A2P4WYT4</accession>
<dbReference type="AlphaFoldDB" id="A0A2P4WYT4"/>
<protein>
    <submittedName>
        <fullName evidence="2">Uncharacterized protein</fullName>
    </submittedName>
</protein>